<dbReference type="Proteomes" id="UP000256561">
    <property type="component" value="Unassembled WGS sequence"/>
</dbReference>
<dbReference type="EMBL" id="QRHA01000003">
    <property type="protein sequence ID" value="RDV27563.1"/>
    <property type="molecule type" value="Genomic_DNA"/>
</dbReference>
<evidence type="ECO:0000313" key="2">
    <source>
        <dbReference type="EMBL" id="RDV27563.1"/>
    </source>
</evidence>
<dbReference type="PANTHER" id="PTHR34351:SF1">
    <property type="entry name" value="SLR1927 PROTEIN"/>
    <property type="match status" value="1"/>
</dbReference>
<accession>A0A3D8MD06</accession>
<dbReference type="RefSeq" id="WP_115592462.1">
    <property type="nucleotide sequence ID" value="NZ_QRHA01000003.1"/>
</dbReference>
<keyword evidence="1" id="KW-1133">Transmembrane helix</keyword>
<name>A0A3D8MD06_9ALTE</name>
<keyword evidence="3" id="KW-1185">Reference proteome</keyword>
<reference evidence="3" key="1">
    <citation type="submission" date="2018-08" db="EMBL/GenBank/DDBJ databases">
        <authorList>
            <person name="Zhang J."/>
            <person name="Du Z.-J."/>
        </authorList>
    </citation>
    <scope>NUCLEOTIDE SEQUENCE [LARGE SCALE GENOMIC DNA]</scope>
    <source>
        <strain evidence="3">KCTC 52655</strain>
    </source>
</reference>
<evidence type="ECO:0000256" key="1">
    <source>
        <dbReference type="SAM" id="Phobius"/>
    </source>
</evidence>
<proteinExistence type="predicted"/>
<dbReference type="AlphaFoldDB" id="A0A3D8MD06"/>
<feature type="transmembrane region" description="Helical" evidence="1">
    <location>
        <begin position="33"/>
        <end position="55"/>
    </location>
</feature>
<feature type="transmembrane region" description="Helical" evidence="1">
    <location>
        <begin position="62"/>
        <end position="83"/>
    </location>
</feature>
<keyword evidence="1" id="KW-0812">Transmembrane</keyword>
<dbReference type="OrthoDB" id="5298497at2"/>
<gene>
    <name evidence="2" type="ORF">DXV75_05930</name>
</gene>
<organism evidence="2 3">
    <name type="scientific">Alteromonas aestuariivivens</name>
    <dbReference type="NCBI Taxonomy" id="1938339"/>
    <lineage>
        <taxon>Bacteria</taxon>
        <taxon>Pseudomonadati</taxon>
        <taxon>Pseudomonadota</taxon>
        <taxon>Gammaproteobacteria</taxon>
        <taxon>Alteromonadales</taxon>
        <taxon>Alteromonadaceae</taxon>
        <taxon>Alteromonas/Salinimonas group</taxon>
        <taxon>Alteromonas</taxon>
    </lineage>
</organism>
<comment type="caution">
    <text evidence="2">The sequence shown here is derived from an EMBL/GenBank/DDBJ whole genome shotgun (WGS) entry which is preliminary data.</text>
</comment>
<protein>
    <submittedName>
        <fullName evidence="2">DUF58 domain-containing protein</fullName>
    </submittedName>
</protein>
<keyword evidence="1" id="KW-0472">Membrane</keyword>
<dbReference type="PANTHER" id="PTHR34351">
    <property type="entry name" value="SLR1927 PROTEIN-RELATED"/>
    <property type="match status" value="1"/>
</dbReference>
<sequence length="333" mass="37788">MNTLKTRWQQQSLRWLDDRIPARTKHTLNLRSIFIFPSKFGLSYLLMCGCLFLLGTNYQNNLMLLLCYFLLALLLVCLFKSYLNFACLTLTVDPIQSVFAGNNAVLSIQIQAANVRPGTSGGHDDKFPQGQLHFRWLRQKSMFNCDLNQAERSIRLPYITQRRGVYPLPRVTCISEYPLGLYRCWTHLDFDQRLVVYPAPVPCEMQLESRSQEAGKNATSQPGHDDFYSLRPFVPGEPLNRVAWKNVAKGADWVSKSFSQQQSLGGFLRLNLSSRDIEKELGKLAFQVLQLSDNQVPFGLILGSKCVEPGSGERHKQTCLLALARYGTLESAV</sequence>
<evidence type="ECO:0000313" key="3">
    <source>
        <dbReference type="Proteomes" id="UP000256561"/>
    </source>
</evidence>